<comment type="caution">
    <text evidence="3">The sequence shown here is derived from an EMBL/GenBank/DDBJ whole genome shotgun (WGS) entry which is preliminary data.</text>
</comment>
<protein>
    <recommendedName>
        <fullName evidence="2">Nephrocystin 3-like N-terminal domain-containing protein</fullName>
    </recommendedName>
</protein>
<evidence type="ECO:0000313" key="3">
    <source>
        <dbReference type="EMBL" id="KAK3897896.1"/>
    </source>
</evidence>
<dbReference type="AlphaFoldDB" id="A0AAN6MD57"/>
<proteinExistence type="predicted"/>
<name>A0AAN6MD57_9PEZI</name>
<feature type="domain" description="Nephrocystin 3-like N-terminal" evidence="2">
    <location>
        <begin position="152"/>
        <end position="318"/>
    </location>
</feature>
<dbReference type="Gene3D" id="3.40.50.300">
    <property type="entry name" value="P-loop containing nucleotide triphosphate hydrolases"/>
    <property type="match status" value="1"/>
</dbReference>
<dbReference type="EMBL" id="MU856045">
    <property type="protein sequence ID" value="KAK3897896.1"/>
    <property type="molecule type" value="Genomic_DNA"/>
</dbReference>
<keyword evidence="4" id="KW-1185">Reference proteome</keyword>
<evidence type="ECO:0000313" key="4">
    <source>
        <dbReference type="Proteomes" id="UP001303889"/>
    </source>
</evidence>
<dbReference type="Pfam" id="PF24883">
    <property type="entry name" value="NPHP3_N"/>
    <property type="match status" value="1"/>
</dbReference>
<sequence>MAAKQIAITFSTADRKFREQIGQLLRQLSYIDECDTLGQKTGKKDIHKALVSVYQKLLEFYNAAFEILSKKGVKMVMKIVLENERLPVIVQEFLEHAALLQKLVEKATLEIVDDIRNMLYDQKIETWLGGGGQVKRQDQYHSSVQDLRSNQACEFLLADDRFIKWYHGTGPQQLAIFGDIGAGKTVAVSFLIDTLLERNKGQLPQPKLCFYYCRNDGTVEAVRIFSGLILSLFVRLPGLKKGFVEWYQETTVSGIDPATNFKILEQWLRSTLEALDRPLIFAIDSLDECDKRSRSQLLQSLGNLARATPRLKILLSSRAEEDILKQLSEVSKITLVPDAARDALIVEKTVESRLSDLPDAVKALVKGTLSRLAQGSAIWTKMTIELIEVREIHAFDAMRAFLEELPQPKQLSELYSNLFTRYTRGDLETQRLATTALEVLSVAKRPLSLLELGWVVALGAAQKAVSSVGALARLVDYQRVIKLIRPFVARIDTEDKTKHQVRLAHQSVKDFIINEWGAMPAATDEARFLQRTECLEAGILNICIRYAAFSHCLAKSAMTSTEGCSSWRTRSTCSRTRTLPTSSCLRQKNDGDGPRCCSPIDN</sequence>
<dbReference type="PANTHER" id="PTHR10039:SF10">
    <property type="entry name" value="NACHT DOMAIN-CONTAINING PROTEIN"/>
    <property type="match status" value="1"/>
</dbReference>
<keyword evidence="1" id="KW-0677">Repeat</keyword>
<reference evidence="3" key="2">
    <citation type="submission" date="2023-05" db="EMBL/GenBank/DDBJ databases">
        <authorList>
            <consortium name="Lawrence Berkeley National Laboratory"/>
            <person name="Steindorff A."/>
            <person name="Hensen N."/>
            <person name="Bonometti L."/>
            <person name="Westerberg I."/>
            <person name="Brannstrom I.O."/>
            <person name="Guillou S."/>
            <person name="Cros-Aarteil S."/>
            <person name="Calhoun S."/>
            <person name="Haridas S."/>
            <person name="Kuo A."/>
            <person name="Mondo S."/>
            <person name="Pangilinan J."/>
            <person name="Riley R."/>
            <person name="Labutti K."/>
            <person name="Andreopoulos B."/>
            <person name="Lipzen A."/>
            <person name="Chen C."/>
            <person name="Yanf M."/>
            <person name="Daum C."/>
            <person name="Ng V."/>
            <person name="Clum A."/>
            <person name="Ohm R."/>
            <person name="Martin F."/>
            <person name="Silar P."/>
            <person name="Natvig D."/>
            <person name="Lalanne C."/>
            <person name="Gautier V."/>
            <person name="Ament-Velasquez S.L."/>
            <person name="Kruys A."/>
            <person name="Hutchinson M.I."/>
            <person name="Powell A.J."/>
            <person name="Barry K."/>
            <person name="Miller A.N."/>
            <person name="Grigoriev I.V."/>
            <person name="Debuchy R."/>
            <person name="Gladieux P."/>
            <person name="Thoren M.H."/>
            <person name="Johannesson H."/>
        </authorList>
    </citation>
    <scope>NUCLEOTIDE SEQUENCE</scope>
    <source>
        <strain evidence="3">CBS 103.79</strain>
    </source>
</reference>
<dbReference type="PANTHER" id="PTHR10039">
    <property type="entry name" value="AMELOGENIN"/>
    <property type="match status" value="1"/>
</dbReference>
<reference evidence="3" key="1">
    <citation type="journal article" date="2023" name="Mol. Phylogenet. Evol.">
        <title>Genome-scale phylogeny and comparative genomics of the fungal order Sordariales.</title>
        <authorList>
            <person name="Hensen N."/>
            <person name="Bonometti L."/>
            <person name="Westerberg I."/>
            <person name="Brannstrom I.O."/>
            <person name="Guillou S."/>
            <person name="Cros-Aarteil S."/>
            <person name="Calhoun S."/>
            <person name="Haridas S."/>
            <person name="Kuo A."/>
            <person name="Mondo S."/>
            <person name="Pangilinan J."/>
            <person name="Riley R."/>
            <person name="LaButti K."/>
            <person name="Andreopoulos B."/>
            <person name="Lipzen A."/>
            <person name="Chen C."/>
            <person name="Yan M."/>
            <person name="Daum C."/>
            <person name="Ng V."/>
            <person name="Clum A."/>
            <person name="Steindorff A."/>
            <person name="Ohm R.A."/>
            <person name="Martin F."/>
            <person name="Silar P."/>
            <person name="Natvig D.O."/>
            <person name="Lalanne C."/>
            <person name="Gautier V."/>
            <person name="Ament-Velasquez S.L."/>
            <person name="Kruys A."/>
            <person name="Hutchinson M.I."/>
            <person name="Powell A.J."/>
            <person name="Barry K."/>
            <person name="Miller A.N."/>
            <person name="Grigoriev I.V."/>
            <person name="Debuchy R."/>
            <person name="Gladieux P."/>
            <person name="Hiltunen Thoren M."/>
            <person name="Johannesson H."/>
        </authorList>
    </citation>
    <scope>NUCLEOTIDE SEQUENCE</scope>
    <source>
        <strain evidence="3">CBS 103.79</strain>
    </source>
</reference>
<evidence type="ECO:0000259" key="2">
    <source>
        <dbReference type="Pfam" id="PF24883"/>
    </source>
</evidence>
<gene>
    <name evidence="3" type="ORF">C8A05DRAFT_38525</name>
</gene>
<dbReference type="Proteomes" id="UP001303889">
    <property type="component" value="Unassembled WGS sequence"/>
</dbReference>
<dbReference type="InterPro" id="IPR056884">
    <property type="entry name" value="NPHP3-like_N"/>
</dbReference>
<accession>A0AAN6MD57</accession>
<dbReference type="InterPro" id="IPR027417">
    <property type="entry name" value="P-loop_NTPase"/>
</dbReference>
<organism evidence="3 4">
    <name type="scientific">Staphylotrichum tortipilum</name>
    <dbReference type="NCBI Taxonomy" id="2831512"/>
    <lineage>
        <taxon>Eukaryota</taxon>
        <taxon>Fungi</taxon>
        <taxon>Dikarya</taxon>
        <taxon>Ascomycota</taxon>
        <taxon>Pezizomycotina</taxon>
        <taxon>Sordariomycetes</taxon>
        <taxon>Sordariomycetidae</taxon>
        <taxon>Sordariales</taxon>
        <taxon>Chaetomiaceae</taxon>
        <taxon>Staphylotrichum</taxon>
    </lineage>
</organism>
<evidence type="ECO:0000256" key="1">
    <source>
        <dbReference type="ARBA" id="ARBA00022737"/>
    </source>
</evidence>